<evidence type="ECO:0000259" key="4">
    <source>
        <dbReference type="Pfam" id="PF01583"/>
    </source>
</evidence>
<keyword evidence="7" id="KW-1185">Reference proteome</keyword>
<feature type="domain" description="APS kinase" evidence="4">
    <location>
        <begin position="52"/>
        <end position="132"/>
    </location>
</feature>
<dbReference type="InterPro" id="IPR057896">
    <property type="entry name" value="MTRES1_C"/>
</dbReference>
<dbReference type="AlphaFoldDB" id="A0A6B0RDZ7"/>
<dbReference type="GO" id="GO:0000103">
    <property type="term" value="P:sulfate assimilation"/>
    <property type="evidence" value="ECO:0007669"/>
    <property type="project" value="InterPro"/>
</dbReference>
<keyword evidence="1" id="KW-0808">Transferase</keyword>
<dbReference type="InterPro" id="IPR059117">
    <property type="entry name" value="APS_kinase_dom"/>
</dbReference>
<dbReference type="Pfam" id="PF25818">
    <property type="entry name" value="MTRES1_C"/>
    <property type="match status" value="1"/>
</dbReference>
<sequence length="477" mass="53529">MKVLSSLCKKVKLSNNAQNWGMQRATNITYQAHHVTRNKGDQVVGTTGGFCGYTVWLTGLSGAGKTTVSMALEEYLVCHIISCYTLDGDNIHQGFNKNLGFSPEDREENVRCMAETAKLFADAGLVVCAMAMTSVRLPSSILRKPDAWIGLCRALRGTPSHKGCASWNRYLYLSSAKLNASNYKTLLHNIFSLRLPGLLISPEYIFPFSIRLKSNISSKKSTKKTLQKVEDEGDSDEERDEMSELEEEPEDNPSEVKDYKDLDKAVQSFRYDVILKTGLDIGRNKVEDAFYKGELRLNGEKLWKKSRTVKVGDTLDLLIGEDKEAETETVMRIILKKVLEEKTSSEKHRVVLRRWKKLQLPKKSTSPQSQVGKSTVFTLRTLPVGEFPGWNPGEHATGLEQCDLPNQGREKRCLILRPRDRPDVGEQDLLGAQRESSEWTPERDMGALFRMACVLPTPGILKTGHGLGPALRNKDVY</sequence>
<evidence type="ECO:0000256" key="2">
    <source>
        <dbReference type="PROSITE-ProRule" id="PRU00182"/>
    </source>
</evidence>
<dbReference type="InterPro" id="IPR027417">
    <property type="entry name" value="P-loop_NTPase"/>
</dbReference>
<comment type="caution">
    <text evidence="6">The sequence shown here is derived from an EMBL/GenBank/DDBJ whole genome shotgun (WGS) entry which is preliminary data.</text>
</comment>
<feature type="domain" description="Mitochondrial transcription rescue factor 1 C-terminal" evidence="5">
    <location>
        <begin position="260"/>
        <end position="362"/>
    </location>
</feature>
<dbReference type="PANTHER" id="PTHR13633">
    <property type="entry name" value="MITOCHONDRIAL TRANSCRIPTION RESCUE FACTOR 1"/>
    <property type="match status" value="1"/>
</dbReference>
<dbReference type="GO" id="GO:0005524">
    <property type="term" value="F:ATP binding"/>
    <property type="evidence" value="ECO:0007669"/>
    <property type="project" value="InterPro"/>
</dbReference>
<keyword evidence="2" id="KW-0694">RNA-binding</keyword>
<dbReference type="Proteomes" id="UP000322234">
    <property type="component" value="Unassembled WGS sequence"/>
</dbReference>
<feature type="region of interest" description="Disordered" evidence="3">
    <location>
        <begin position="223"/>
        <end position="258"/>
    </location>
</feature>
<dbReference type="GO" id="GO:0005739">
    <property type="term" value="C:mitochondrion"/>
    <property type="evidence" value="ECO:0007669"/>
    <property type="project" value="TreeGrafter"/>
</dbReference>
<dbReference type="GO" id="GO:0004020">
    <property type="term" value="F:adenylylsulfate kinase activity"/>
    <property type="evidence" value="ECO:0007669"/>
    <property type="project" value="InterPro"/>
</dbReference>
<evidence type="ECO:0000259" key="5">
    <source>
        <dbReference type="Pfam" id="PF25818"/>
    </source>
</evidence>
<dbReference type="GO" id="GO:1903108">
    <property type="term" value="P:regulation of mitochondrial transcription"/>
    <property type="evidence" value="ECO:0007669"/>
    <property type="project" value="TreeGrafter"/>
</dbReference>
<name>A0A6B0RDZ7_9CETA</name>
<feature type="compositionally biased region" description="Acidic residues" evidence="3">
    <location>
        <begin position="231"/>
        <end position="253"/>
    </location>
</feature>
<dbReference type="PROSITE" id="PS50889">
    <property type="entry name" value="S4"/>
    <property type="match status" value="1"/>
</dbReference>
<dbReference type="SUPFAM" id="SSF52540">
    <property type="entry name" value="P-loop containing nucleoside triphosphate hydrolases"/>
    <property type="match status" value="1"/>
</dbReference>
<dbReference type="CDD" id="cd02027">
    <property type="entry name" value="APSK"/>
    <property type="match status" value="1"/>
</dbReference>
<dbReference type="Gene3D" id="3.40.50.300">
    <property type="entry name" value="P-loop containing nucleotide triphosphate hydrolases"/>
    <property type="match status" value="1"/>
</dbReference>
<dbReference type="EMBL" id="VBQZ03000027">
    <property type="protein sequence ID" value="MXQ85643.1"/>
    <property type="molecule type" value="Genomic_DNA"/>
</dbReference>
<gene>
    <name evidence="6" type="ORF">E5288_WYG001314</name>
</gene>
<organism evidence="6 7">
    <name type="scientific">Bos mutus</name>
    <name type="common">wild yak</name>
    <dbReference type="NCBI Taxonomy" id="72004"/>
    <lineage>
        <taxon>Eukaryota</taxon>
        <taxon>Metazoa</taxon>
        <taxon>Chordata</taxon>
        <taxon>Craniata</taxon>
        <taxon>Vertebrata</taxon>
        <taxon>Euteleostomi</taxon>
        <taxon>Mammalia</taxon>
        <taxon>Eutheria</taxon>
        <taxon>Laurasiatheria</taxon>
        <taxon>Artiodactyla</taxon>
        <taxon>Ruminantia</taxon>
        <taxon>Pecora</taxon>
        <taxon>Bovidae</taxon>
        <taxon>Bovinae</taxon>
        <taxon>Bos</taxon>
    </lineage>
</organism>
<evidence type="ECO:0000313" key="7">
    <source>
        <dbReference type="Proteomes" id="UP000322234"/>
    </source>
</evidence>
<dbReference type="GO" id="GO:0003723">
    <property type="term" value="F:RNA binding"/>
    <property type="evidence" value="ECO:0007669"/>
    <property type="project" value="UniProtKB-KW"/>
</dbReference>
<proteinExistence type="predicted"/>
<evidence type="ECO:0000256" key="3">
    <source>
        <dbReference type="SAM" id="MobiDB-lite"/>
    </source>
</evidence>
<evidence type="ECO:0000313" key="6">
    <source>
        <dbReference type="EMBL" id="MXQ85643.1"/>
    </source>
</evidence>
<dbReference type="Pfam" id="PF01583">
    <property type="entry name" value="APS_kinase"/>
    <property type="match status" value="1"/>
</dbReference>
<accession>A0A6B0RDZ7</accession>
<dbReference type="PANTHER" id="PTHR13633:SF3">
    <property type="entry name" value="MITOCHONDRIAL TRANSCRIPTION RESCUE FACTOR 1"/>
    <property type="match status" value="1"/>
</dbReference>
<reference evidence="6" key="1">
    <citation type="submission" date="2019-10" db="EMBL/GenBank/DDBJ databases">
        <title>The sequence and de novo assembly of the wild yak genome.</title>
        <authorList>
            <person name="Liu Y."/>
        </authorList>
    </citation>
    <scope>NUCLEOTIDE SEQUENCE [LARGE SCALE GENOMIC DNA]</scope>
    <source>
        <strain evidence="6">WY2019</strain>
    </source>
</reference>
<evidence type="ECO:0000256" key="1">
    <source>
        <dbReference type="ARBA" id="ARBA00022679"/>
    </source>
</evidence>
<protein>
    <submittedName>
        <fullName evidence="6">Uncharacterized protein</fullName>
    </submittedName>
</protein>